<evidence type="ECO:0000313" key="3">
    <source>
        <dbReference type="Proteomes" id="UP001233999"/>
    </source>
</evidence>
<dbReference type="PROSITE" id="PS51269">
    <property type="entry name" value="COMM"/>
    <property type="match status" value="1"/>
</dbReference>
<dbReference type="EMBL" id="JASPKZ010002294">
    <property type="protein sequence ID" value="KAJ9596125.1"/>
    <property type="molecule type" value="Genomic_DNA"/>
</dbReference>
<accession>A0AAD8EMF8</accession>
<dbReference type="Proteomes" id="UP001233999">
    <property type="component" value="Unassembled WGS sequence"/>
</dbReference>
<evidence type="ECO:0000259" key="1">
    <source>
        <dbReference type="PROSITE" id="PS51269"/>
    </source>
</evidence>
<reference evidence="2" key="1">
    <citation type="journal article" date="2023" name="IScience">
        <title>Live-bearing cockroach genome reveals convergent evolutionary mechanisms linked to viviparity in insects and beyond.</title>
        <authorList>
            <person name="Fouks B."/>
            <person name="Harrison M.C."/>
            <person name="Mikhailova A.A."/>
            <person name="Marchal E."/>
            <person name="English S."/>
            <person name="Carruthers M."/>
            <person name="Jennings E.C."/>
            <person name="Chiamaka E.L."/>
            <person name="Frigard R.A."/>
            <person name="Pippel M."/>
            <person name="Attardo G.M."/>
            <person name="Benoit J.B."/>
            <person name="Bornberg-Bauer E."/>
            <person name="Tobe S.S."/>
        </authorList>
    </citation>
    <scope>NUCLEOTIDE SEQUENCE</scope>
    <source>
        <strain evidence="2">Stay&amp;Tobe</strain>
    </source>
</reference>
<proteinExistence type="predicted"/>
<protein>
    <recommendedName>
        <fullName evidence="1">COMM domain-containing protein</fullName>
    </recommendedName>
</protein>
<feature type="domain" description="COMM" evidence="1">
    <location>
        <begin position="68"/>
        <end position="141"/>
    </location>
</feature>
<reference evidence="2" key="2">
    <citation type="submission" date="2023-05" db="EMBL/GenBank/DDBJ databases">
        <authorList>
            <person name="Fouks B."/>
        </authorList>
    </citation>
    <scope>NUCLEOTIDE SEQUENCE</scope>
    <source>
        <strain evidence="2">Stay&amp;Tobe</strain>
        <tissue evidence="2">Testes</tissue>
    </source>
</reference>
<keyword evidence="3" id="KW-1185">Reference proteome</keyword>
<dbReference type="InterPro" id="IPR017920">
    <property type="entry name" value="COMM"/>
</dbReference>
<sequence length="142" mass="16349">MVETAEEKNVRFQKLLQNSPLNSFKEIKEKLGNIDSSRLEMVLECFSVRRNDIKNILLQEQCAISGPVLQDFDWKVKWVMGSSKSALLREPLLNLDLYLSEGGSLKIKDTQRVVNLELDKDELNKLISALEKAQETLSNWHM</sequence>
<comment type="caution">
    <text evidence="2">The sequence shown here is derived from an EMBL/GenBank/DDBJ whole genome shotgun (WGS) entry which is preliminary data.</text>
</comment>
<evidence type="ECO:0000313" key="2">
    <source>
        <dbReference type="EMBL" id="KAJ9596125.1"/>
    </source>
</evidence>
<organism evidence="2 3">
    <name type="scientific">Diploptera punctata</name>
    <name type="common">Pacific beetle cockroach</name>
    <dbReference type="NCBI Taxonomy" id="6984"/>
    <lineage>
        <taxon>Eukaryota</taxon>
        <taxon>Metazoa</taxon>
        <taxon>Ecdysozoa</taxon>
        <taxon>Arthropoda</taxon>
        <taxon>Hexapoda</taxon>
        <taxon>Insecta</taxon>
        <taxon>Pterygota</taxon>
        <taxon>Neoptera</taxon>
        <taxon>Polyneoptera</taxon>
        <taxon>Dictyoptera</taxon>
        <taxon>Blattodea</taxon>
        <taxon>Blaberoidea</taxon>
        <taxon>Blaberidae</taxon>
        <taxon>Diplopterinae</taxon>
        <taxon>Diploptera</taxon>
    </lineage>
</organism>
<dbReference type="AlphaFoldDB" id="A0AAD8EMF8"/>
<gene>
    <name evidence="2" type="ORF">L9F63_012709</name>
</gene>
<dbReference type="Pfam" id="PF07258">
    <property type="entry name" value="COMM_domain"/>
    <property type="match status" value="1"/>
</dbReference>
<name>A0AAD8EMF8_DIPPU</name>